<gene>
    <name evidence="2" type="ordered locus">MROS_1223</name>
</gene>
<dbReference type="AlphaFoldDB" id="I6Z5M5"/>
<evidence type="ECO:0000313" key="3">
    <source>
        <dbReference type="Proteomes" id="UP000009011"/>
    </source>
</evidence>
<dbReference type="EMBL" id="CP003557">
    <property type="protein sequence ID" value="AFN74460.1"/>
    <property type="molecule type" value="Genomic_DNA"/>
</dbReference>
<sequence>MKTKFRKYSFLAFAGLLFAYHTGITTNQHALQNNSAIPVIENIISDETVNIVSAETNMTYTEFKPEYIARTIQYNDNSSNNSIHKDEAQRALRRNLKI</sequence>
<dbReference type="Proteomes" id="UP000009011">
    <property type="component" value="Chromosome"/>
</dbReference>
<feature type="chain" id="PRO_5003707133" evidence="1">
    <location>
        <begin position="24"/>
        <end position="98"/>
    </location>
</feature>
<proteinExistence type="predicted"/>
<dbReference type="HOGENOM" id="CLU_2330482_0_0_10"/>
<evidence type="ECO:0000256" key="1">
    <source>
        <dbReference type="SAM" id="SignalP"/>
    </source>
</evidence>
<dbReference type="KEGG" id="mro:MROS_1223"/>
<organism evidence="2 3">
    <name type="scientific">Melioribacter roseus (strain DSM 23840 / JCM 17771 / VKM B-2668 / P3M-2)</name>
    <dbReference type="NCBI Taxonomy" id="1191523"/>
    <lineage>
        <taxon>Bacteria</taxon>
        <taxon>Pseudomonadati</taxon>
        <taxon>Ignavibacteriota</taxon>
        <taxon>Ignavibacteria</taxon>
        <taxon>Ignavibacteriales</taxon>
        <taxon>Melioribacteraceae</taxon>
        <taxon>Melioribacter</taxon>
    </lineage>
</organism>
<name>I6Z5M5_MELRP</name>
<keyword evidence="3" id="KW-1185">Reference proteome</keyword>
<reference evidence="2 3" key="1">
    <citation type="journal article" date="2013" name="PLoS ONE">
        <title>Genomic analysis of Melioribacter roseus, facultatively anaerobic organotrophic bacterium representing a novel deep lineage within Bacteriodetes/Chlorobi group.</title>
        <authorList>
            <person name="Kadnikov V.V."/>
            <person name="Mardanov A.V."/>
            <person name="Podosokorskaya O.A."/>
            <person name="Gavrilov S.N."/>
            <person name="Kublanov I.V."/>
            <person name="Beletsky A.V."/>
            <person name="Bonch-Osmolovskaya E.A."/>
            <person name="Ravin N.V."/>
        </authorList>
    </citation>
    <scope>NUCLEOTIDE SEQUENCE [LARGE SCALE GENOMIC DNA]</scope>
    <source>
        <strain evidence="3">JCM 17771 / P3M-2</strain>
    </source>
</reference>
<protein>
    <submittedName>
        <fullName evidence="2">Uncharacterized protein</fullName>
    </submittedName>
</protein>
<evidence type="ECO:0000313" key="2">
    <source>
        <dbReference type="EMBL" id="AFN74460.1"/>
    </source>
</evidence>
<accession>I6Z5M5</accession>
<keyword evidence="1" id="KW-0732">Signal</keyword>
<dbReference type="RefSeq" id="WP_014855895.1">
    <property type="nucleotide sequence ID" value="NC_018178.1"/>
</dbReference>
<feature type="signal peptide" evidence="1">
    <location>
        <begin position="1"/>
        <end position="23"/>
    </location>
</feature>
<dbReference type="STRING" id="1191523.MROS_1223"/>